<sequence>MKTIRLDIDDSIFDKVMYFLNHLPKKDVKVNIEESQKEPKHRKLMALSIKTKGFKFDREEAHAR</sequence>
<dbReference type="EMBL" id="LNKT01000071">
    <property type="protein sequence ID" value="KYJ85668.1"/>
    <property type="molecule type" value="Genomic_DNA"/>
</dbReference>
<evidence type="ECO:0000313" key="2">
    <source>
        <dbReference type="Proteomes" id="UP000075359"/>
    </source>
</evidence>
<comment type="caution">
    <text evidence="1">The sequence shown here is derived from an EMBL/GenBank/DDBJ whole genome shotgun (WGS) entry which is preliminary data.</text>
</comment>
<dbReference type="STRING" id="1630136.AS592_01135"/>
<dbReference type="OrthoDB" id="5625682at2"/>
<dbReference type="AlphaFoldDB" id="A0A151CDR9"/>
<accession>A0A151CDR9</accession>
<dbReference type="RefSeq" id="WP_067332517.1">
    <property type="nucleotide sequence ID" value="NZ_LNKT01000071.1"/>
</dbReference>
<organism evidence="1 2">
    <name type="scientific">Sulfurovum riftiae</name>
    <dbReference type="NCBI Taxonomy" id="1630136"/>
    <lineage>
        <taxon>Bacteria</taxon>
        <taxon>Pseudomonadati</taxon>
        <taxon>Campylobacterota</taxon>
        <taxon>Epsilonproteobacteria</taxon>
        <taxon>Campylobacterales</taxon>
        <taxon>Sulfurovaceae</taxon>
        <taxon>Sulfurovum</taxon>
    </lineage>
</organism>
<dbReference type="Proteomes" id="UP000075359">
    <property type="component" value="Unassembled WGS sequence"/>
</dbReference>
<protein>
    <submittedName>
        <fullName evidence="1">Uncharacterized protein</fullName>
    </submittedName>
</protein>
<evidence type="ECO:0000313" key="1">
    <source>
        <dbReference type="EMBL" id="KYJ85668.1"/>
    </source>
</evidence>
<reference evidence="1 2" key="1">
    <citation type="submission" date="2015-11" db="EMBL/GenBank/DDBJ databases">
        <title>Draft genome of Sulfurovum riftiae 1812E, a member of the Epsilonproteobacteria isolated from the tube of the deep-sea hydrothermal vent tubewom Riftia pachyptila.</title>
        <authorList>
            <person name="Vetriani C."/>
            <person name="Giovannelli D."/>
        </authorList>
    </citation>
    <scope>NUCLEOTIDE SEQUENCE [LARGE SCALE GENOMIC DNA]</scope>
    <source>
        <strain evidence="1 2">1812E</strain>
    </source>
</reference>
<gene>
    <name evidence="1" type="ORF">AS592_01135</name>
</gene>
<keyword evidence="2" id="KW-1185">Reference proteome</keyword>
<proteinExistence type="predicted"/>
<name>A0A151CDR9_9BACT</name>